<evidence type="ECO:0000313" key="2">
    <source>
        <dbReference type="EMBL" id="TNN47872.1"/>
    </source>
</evidence>
<organism evidence="2 3">
    <name type="scientific">Liparis tanakae</name>
    <name type="common">Tanaka's snailfish</name>
    <dbReference type="NCBI Taxonomy" id="230148"/>
    <lineage>
        <taxon>Eukaryota</taxon>
        <taxon>Metazoa</taxon>
        <taxon>Chordata</taxon>
        <taxon>Craniata</taxon>
        <taxon>Vertebrata</taxon>
        <taxon>Euteleostomi</taxon>
        <taxon>Actinopterygii</taxon>
        <taxon>Neopterygii</taxon>
        <taxon>Teleostei</taxon>
        <taxon>Neoteleostei</taxon>
        <taxon>Acanthomorphata</taxon>
        <taxon>Eupercaria</taxon>
        <taxon>Perciformes</taxon>
        <taxon>Cottioidei</taxon>
        <taxon>Cottales</taxon>
        <taxon>Liparidae</taxon>
        <taxon>Liparis</taxon>
    </lineage>
</organism>
<accession>A0A4Z2G5K0</accession>
<protein>
    <submittedName>
        <fullName evidence="2">Uncharacterized protein</fullName>
    </submittedName>
</protein>
<feature type="region of interest" description="Disordered" evidence="1">
    <location>
        <begin position="1"/>
        <end position="35"/>
    </location>
</feature>
<evidence type="ECO:0000313" key="3">
    <source>
        <dbReference type="Proteomes" id="UP000314294"/>
    </source>
</evidence>
<proteinExistence type="predicted"/>
<keyword evidence="3" id="KW-1185">Reference proteome</keyword>
<name>A0A4Z2G5K0_9TELE</name>
<feature type="compositionally biased region" description="Basic and acidic residues" evidence="1">
    <location>
        <begin position="1"/>
        <end position="10"/>
    </location>
</feature>
<comment type="caution">
    <text evidence="2">The sequence shown here is derived from an EMBL/GenBank/DDBJ whole genome shotgun (WGS) entry which is preliminary data.</text>
</comment>
<dbReference type="Proteomes" id="UP000314294">
    <property type="component" value="Unassembled WGS sequence"/>
</dbReference>
<reference evidence="2 3" key="1">
    <citation type="submission" date="2019-03" db="EMBL/GenBank/DDBJ databases">
        <title>First draft genome of Liparis tanakae, snailfish: a comprehensive survey of snailfish specific genes.</title>
        <authorList>
            <person name="Kim W."/>
            <person name="Song I."/>
            <person name="Jeong J.-H."/>
            <person name="Kim D."/>
            <person name="Kim S."/>
            <person name="Ryu S."/>
            <person name="Song J.Y."/>
            <person name="Lee S.K."/>
        </authorList>
    </citation>
    <scope>NUCLEOTIDE SEQUENCE [LARGE SCALE GENOMIC DNA]</scope>
    <source>
        <tissue evidence="2">Muscle</tissue>
    </source>
</reference>
<gene>
    <name evidence="2" type="ORF">EYF80_041923</name>
</gene>
<dbReference type="EMBL" id="SRLO01000721">
    <property type="protein sequence ID" value="TNN47872.1"/>
    <property type="molecule type" value="Genomic_DNA"/>
</dbReference>
<sequence length="88" mass="9352">MFIYMEDKSLQGHNKSNPKVAPKAVDPEPSGADGTADHIRLGHMTLEMLVSLGSSGSMALLACASSRLCSRLFPGGRCPFSSVRGMLQ</sequence>
<dbReference type="AlphaFoldDB" id="A0A4Z2G5K0"/>
<evidence type="ECO:0000256" key="1">
    <source>
        <dbReference type="SAM" id="MobiDB-lite"/>
    </source>
</evidence>